<evidence type="ECO:0000256" key="3">
    <source>
        <dbReference type="ARBA" id="ARBA00022692"/>
    </source>
</evidence>
<dbReference type="CDD" id="cd13136">
    <property type="entry name" value="MATE_DinF_like"/>
    <property type="match status" value="1"/>
</dbReference>
<dbReference type="PROSITE" id="PS51782">
    <property type="entry name" value="LYSM"/>
    <property type="match status" value="2"/>
</dbReference>
<feature type="transmembrane region" description="Helical" evidence="6">
    <location>
        <begin position="578"/>
        <end position="598"/>
    </location>
</feature>
<dbReference type="SUPFAM" id="SSF54106">
    <property type="entry name" value="LysM domain"/>
    <property type="match status" value="2"/>
</dbReference>
<gene>
    <name evidence="9" type="ORF">OsJ_30230</name>
</gene>
<proteinExistence type="inferred from homology"/>
<dbReference type="InterPro" id="IPR036779">
    <property type="entry name" value="LysM_dom_sf"/>
</dbReference>
<feature type="transmembrane region" description="Helical" evidence="6">
    <location>
        <begin position="525"/>
        <end position="544"/>
    </location>
</feature>
<protein>
    <recommendedName>
        <fullName evidence="6">Protein DETOXIFICATION</fullName>
    </recommendedName>
    <alternativeName>
        <fullName evidence="6">Multidrug and toxic compound extrusion protein</fullName>
    </alternativeName>
</protein>
<feature type="transmembrane region" description="Helical" evidence="6">
    <location>
        <begin position="773"/>
        <end position="793"/>
    </location>
</feature>
<evidence type="ECO:0000256" key="5">
    <source>
        <dbReference type="ARBA" id="ARBA00023136"/>
    </source>
</evidence>
<feature type="transmembrane region" description="Helical" evidence="6">
    <location>
        <begin position="624"/>
        <end position="642"/>
    </location>
</feature>
<feature type="transmembrane region" description="Helical" evidence="6">
    <location>
        <begin position="551"/>
        <end position="572"/>
    </location>
</feature>
<dbReference type="Gene3D" id="3.10.350.10">
    <property type="entry name" value="LysM domain"/>
    <property type="match status" value="2"/>
</dbReference>
<evidence type="ECO:0000256" key="1">
    <source>
        <dbReference type="ARBA" id="ARBA00004141"/>
    </source>
</evidence>
<evidence type="ECO:0000256" key="2">
    <source>
        <dbReference type="ARBA" id="ARBA00010199"/>
    </source>
</evidence>
<comment type="subcellular location">
    <subcellularLocation>
        <location evidence="1">Membrane</location>
        <topology evidence="1">Multi-pass membrane protein</topology>
    </subcellularLocation>
</comment>
<dbReference type="CDD" id="cd00118">
    <property type="entry name" value="LysM"/>
    <property type="match status" value="2"/>
</dbReference>
<evidence type="ECO:0000313" key="9">
    <source>
        <dbReference type="EMBL" id="EEE70160.1"/>
    </source>
</evidence>
<accession>B9G4W2</accession>
<reference evidence="9" key="1">
    <citation type="journal article" date="2005" name="PLoS Biol.">
        <title>The genomes of Oryza sativa: a history of duplications.</title>
        <authorList>
            <person name="Yu J."/>
            <person name="Wang J."/>
            <person name="Lin W."/>
            <person name="Li S."/>
            <person name="Li H."/>
            <person name="Zhou J."/>
            <person name="Ni P."/>
            <person name="Dong W."/>
            <person name="Hu S."/>
            <person name="Zeng C."/>
            <person name="Zhang J."/>
            <person name="Zhang Y."/>
            <person name="Li R."/>
            <person name="Xu Z."/>
            <person name="Li S."/>
            <person name="Li X."/>
            <person name="Zheng H."/>
            <person name="Cong L."/>
            <person name="Lin L."/>
            <person name="Yin J."/>
            <person name="Geng J."/>
            <person name="Li G."/>
            <person name="Shi J."/>
            <person name="Liu J."/>
            <person name="Lv H."/>
            <person name="Li J."/>
            <person name="Wang J."/>
            <person name="Deng Y."/>
            <person name="Ran L."/>
            <person name="Shi X."/>
            <person name="Wang X."/>
            <person name="Wu Q."/>
            <person name="Li C."/>
            <person name="Ren X."/>
            <person name="Wang J."/>
            <person name="Wang X."/>
            <person name="Li D."/>
            <person name="Liu D."/>
            <person name="Zhang X."/>
            <person name="Ji Z."/>
            <person name="Zhao W."/>
            <person name="Sun Y."/>
            <person name="Zhang Z."/>
            <person name="Bao J."/>
            <person name="Han Y."/>
            <person name="Dong L."/>
            <person name="Ji J."/>
            <person name="Chen P."/>
            <person name="Wu S."/>
            <person name="Liu J."/>
            <person name="Xiao Y."/>
            <person name="Bu D."/>
            <person name="Tan J."/>
            <person name="Yang L."/>
            <person name="Ye C."/>
            <person name="Zhang J."/>
            <person name="Xu J."/>
            <person name="Zhou Y."/>
            <person name="Yu Y."/>
            <person name="Zhang B."/>
            <person name="Zhuang S."/>
            <person name="Wei H."/>
            <person name="Liu B."/>
            <person name="Lei M."/>
            <person name="Yu H."/>
            <person name="Li Y."/>
            <person name="Xu H."/>
            <person name="Wei S."/>
            <person name="He X."/>
            <person name="Fang L."/>
            <person name="Zhang Z."/>
            <person name="Zhang Y."/>
            <person name="Huang X."/>
            <person name="Su Z."/>
            <person name="Tong W."/>
            <person name="Li J."/>
            <person name="Tong Z."/>
            <person name="Li S."/>
            <person name="Ye J."/>
            <person name="Wang L."/>
            <person name="Fang L."/>
            <person name="Lei T."/>
            <person name="Chen C."/>
            <person name="Chen H."/>
            <person name="Xu Z."/>
            <person name="Li H."/>
            <person name="Huang H."/>
            <person name="Zhang F."/>
            <person name="Xu H."/>
            <person name="Li N."/>
            <person name="Zhao C."/>
            <person name="Li S."/>
            <person name="Dong L."/>
            <person name="Huang Y."/>
            <person name="Li L."/>
            <person name="Xi Y."/>
            <person name="Qi Q."/>
            <person name="Li W."/>
            <person name="Zhang B."/>
            <person name="Hu W."/>
            <person name="Zhang Y."/>
            <person name="Tian X."/>
            <person name="Jiao Y."/>
            <person name="Liang X."/>
            <person name="Jin J."/>
            <person name="Gao L."/>
            <person name="Zheng W."/>
            <person name="Hao B."/>
            <person name="Liu S."/>
            <person name="Wang W."/>
            <person name="Yuan L."/>
            <person name="Cao M."/>
            <person name="McDermott J."/>
            <person name="Samudrala R."/>
            <person name="Wang J."/>
            <person name="Wong G.K."/>
            <person name="Yang H."/>
        </authorList>
    </citation>
    <scope>NUCLEOTIDE SEQUENCE [LARGE SCALE GENOMIC DNA]</scope>
</reference>
<evidence type="ECO:0000256" key="6">
    <source>
        <dbReference type="RuleBase" id="RU004914"/>
    </source>
</evidence>
<feature type="domain" description="LysM" evidence="8">
    <location>
        <begin position="109"/>
        <end position="156"/>
    </location>
</feature>
<feature type="transmembrane region" description="Helical" evidence="6">
    <location>
        <begin position="678"/>
        <end position="699"/>
    </location>
</feature>
<keyword evidence="4 6" id="KW-1133">Transmembrane helix</keyword>
<feature type="transmembrane region" description="Helical" evidence="6">
    <location>
        <begin position="480"/>
        <end position="505"/>
    </location>
</feature>
<dbReference type="InterPro" id="IPR018392">
    <property type="entry name" value="LysM"/>
</dbReference>
<dbReference type="InterPro" id="IPR044644">
    <property type="entry name" value="DinF-like"/>
</dbReference>
<dbReference type="GO" id="GO:0042910">
    <property type="term" value="F:xenobiotic transmembrane transporter activity"/>
    <property type="evidence" value="ECO:0007669"/>
    <property type="project" value="InterPro"/>
</dbReference>
<feature type="transmembrane region" description="Helical" evidence="6">
    <location>
        <begin position="748"/>
        <end position="767"/>
    </location>
</feature>
<dbReference type="SMART" id="SM00257">
    <property type="entry name" value="LysM"/>
    <property type="match status" value="2"/>
</dbReference>
<dbReference type="EMBL" id="CM000146">
    <property type="protein sequence ID" value="EEE70160.1"/>
    <property type="molecule type" value="Genomic_DNA"/>
</dbReference>
<dbReference type="GO" id="GO:0015297">
    <property type="term" value="F:antiporter activity"/>
    <property type="evidence" value="ECO:0007669"/>
    <property type="project" value="InterPro"/>
</dbReference>
<keyword evidence="5 6" id="KW-0472">Membrane</keyword>
<evidence type="ECO:0000259" key="8">
    <source>
        <dbReference type="PROSITE" id="PS51782"/>
    </source>
</evidence>
<sequence>MAPPQLVSVLVALLCVAAASPAGVGAARFVCNATAPRASTCQALVAYAPPNATTLAAVRALFQLRSHRALLASNGLPLSTPPSAPAPSPLRVRLPCLCSGGAGATFQRPTYRIRAGDTLDAIARGVFAGLVTYQDIAAANNVSDPNKIAVGQELWIPVPCSCDPVAGQPVVHYTYVVPPGASVAAIAQDFATTEATVLALNRMPDAKSLLAGQVLDVPLRACSSAISSTAIDRNLLVPNGSYILTANNCIMCGCSSYTWQLDCQPTQGISSSFCPASKCGDMFLGNTTTSPTSSCESTACSYAGYTNSTSFTILANLTTSSTCNAAAMSPMAQQAHSSAFRLASTWLRWTELIVCLHVIFLCCVRCALSSLGGDHPGEIKKELLNLALPAIVGQAIDPVAQLLETAYIGRLGPVELASAAVGVSVFNIISKLFNIPLLSITTSFVAEDVARHDSDQFTSEGNMSSESGGRKRLPSISSAILLAAAIGVIEASALILGSEILLSIMGVSHASTMHSPAKLFLSLRALGAPAVVVSLAIQGIFRGLKDTKTPLLYSGLGNISAVLLLPFLVYSLNLGLNGAALATIASQYLGMFLLLWSLSKRAVLLPPKIEDLDFVGYIKSGGMLLGRTLSVLITMTLGTAMAARQGTIAMAAHQICLQALIASSFAKLDYEKVKEVTYYVLKIGLLVGAALALLLFASFGRIAELFSKDPMVLQIVGSGVLFVSASQPINALAFIFDGLHFGVSDFSYSASSMITVGAISSLFLLYAPKVFGLPGVWAGLALFMGLRMTAGFLRQVFLSDFLS</sequence>
<dbReference type="GO" id="GO:0016020">
    <property type="term" value="C:membrane"/>
    <property type="evidence" value="ECO:0007669"/>
    <property type="project" value="UniProtKB-SubCell"/>
</dbReference>
<dbReference type="Pfam" id="PF01554">
    <property type="entry name" value="MatE"/>
    <property type="match status" value="2"/>
</dbReference>
<comment type="similarity">
    <text evidence="2 6">Belongs to the multi antimicrobial extrusion (MATE) (TC 2.A.66.1) family.</text>
</comment>
<keyword evidence="7" id="KW-0732">Signal</keyword>
<keyword evidence="3 6" id="KW-0812">Transmembrane</keyword>
<dbReference type="PANTHER" id="PTHR42893">
    <property type="entry name" value="PROTEIN DETOXIFICATION 44, CHLOROPLASTIC-RELATED"/>
    <property type="match status" value="1"/>
</dbReference>
<feature type="signal peptide" evidence="7">
    <location>
        <begin position="1"/>
        <end position="26"/>
    </location>
</feature>
<reference evidence="9" key="2">
    <citation type="submission" date="2008-12" db="EMBL/GenBank/DDBJ databases">
        <title>Improved gene annotation of the rice (Oryza sativa) genomes.</title>
        <authorList>
            <person name="Wang J."/>
            <person name="Li R."/>
            <person name="Fan W."/>
            <person name="Huang Q."/>
            <person name="Zhang J."/>
            <person name="Zhou Y."/>
            <person name="Hu Y."/>
            <person name="Zi S."/>
            <person name="Li J."/>
            <person name="Ni P."/>
            <person name="Zheng H."/>
            <person name="Zhang Y."/>
            <person name="Zhao M."/>
            <person name="Hao Q."/>
            <person name="McDermott J."/>
            <person name="Samudrala R."/>
            <person name="Kristiansen K."/>
            <person name="Wong G.K.-S."/>
        </authorList>
    </citation>
    <scope>NUCLEOTIDE SEQUENCE</scope>
</reference>
<dbReference type="Proteomes" id="UP000007752">
    <property type="component" value="Chromosome 9"/>
</dbReference>
<organism evidence="9">
    <name type="scientific">Oryza sativa subsp. japonica</name>
    <name type="common">Rice</name>
    <dbReference type="NCBI Taxonomy" id="39947"/>
    <lineage>
        <taxon>Eukaryota</taxon>
        <taxon>Viridiplantae</taxon>
        <taxon>Streptophyta</taxon>
        <taxon>Embryophyta</taxon>
        <taxon>Tracheophyta</taxon>
        <taxon>Spermatophyta</taxon>
        <taxon>Magnoliopsida</taxon>
        <taxon>Liliopsida</taxon>
        <taxon>Poales</taxon>
        <taxon>Poaceae</taxon>
        <taxon>BOP clade</taxon>
        <taxon>Oryzoideae</taxon>
        <taxon>Oryzeae</taxon>
        <taxon>Oryzinae</taxon>
        <taxon>Oryza</taxon>
        <taxon>Oryza sativa</taxon>
    </lineage>
</organism>
<dbReference type="NCBIfam" id="TIGR00797">
    <property type="entry name" value="matE"/>
    <property type="match status" value="1"/>
</dbReference>
<comment type="caution">
    <text evidence="6">Lacks conserved residue(s) required for the propagation of feature annotation.</text>
</comment>
<dbReference type="AlphaFoldDB" id="B9G4W2"/>
<name>B9G4W2_ORYSJ</name>
<feature type="chain" id="PRO_5002884319" description="Protein DETOXIFICATION" evidence="7">
    <location>
        <begin position="27"/>
        <end position="803"/>
    </location>
</feature>
<evidence type="ECO:0000256" key="4">
    <source>
        <dbReference type="ARBA" id="ARBA00022989"/>
    </source>
</evidence>
<dbReference type="InterPro" id="IPR002528">
    <property type="entry name" value="MATE_fam"/>
</dbReference>
<feature type="transmembrane region" description="Helical" evidence="6">
    <location>
        <begin position="711"/>
        <end position="736"/>
    </location>
</feature>
<feature type="domain" description="LysM" evidence="8">
    <location>
        <begin position="173"/>
        <end position="217"/>
    </location>
</feature>
<evidence type="ECO:0000256" key="7">
    <source>
        <dbReference type="SAM" id="SignalP"/>
    </source>
</evidence>
<dbReference type="PANTHER" id="PTHR42893:SF45">
    <property type="entry name" value="PROTEIN DETOXIFICATION 45, CHLOROPLASTIC"/>
    <property type="match status" value="1"/>
</dbReference>
<dbReference type="Pfam" id="PF01476">
    <property type="entry name" value="LysM"/>
    <property type="match status" value="2"/>
</dbReference>